<dbReference type="CDD" id="cd03194">
    <property type="entry name" value="GST_C_3"/>
    <property type="match status" value="1"/>
</dbReference>
<dbReference type="Pfam" id="PF13410">
    <property type="entry name" value="GST_C_2"/>
    <property type="match status" value="1"/>
</dbReference>
<dbReference type="SUPFAM" id="SSF47616">
    <property type="entry name" value="GST C-terminal domain-like"/>
    <property type="match status" value="1"/>
</dbReference>
<evidence type="ECO:0000313" key="3">
    <source>
        <dbReference type="Proteomes" id="UP000243719"/>
    </source>
</evidence>
<dbReference type="RefSeq" id="WP_091911196.1">
    <property type="nucleotide sequence ID" value="NZ_FNLO01000011.1"/>
</dbReference>
<dbReference type="PANTHER" id="PTHR42673:SF4">
    <property type="entry name" value="MALEYLACETOACETATE ISOMERASE"/>
    <property type="match status" value="1"/>
</dbReference>
<reference evidence="3" key="1">
    <citation type="submission" date="2016-09" db="EMBL/GenBank/DDBJ databases">
        <authorList>
            <person name="Varghese N."/>
            <person name="Submissions S."/>
        </authorList>
    </citation>
    <scope>NUCLEOTIDE SEQUENCE [LARGE SCALE GENOMIC DNA]</scope>
    <source>
        <strain evidence="3">JS23</strain>
    </source>
</reference>
<dbReference type="GO" id="GO:0006749">
    <property type="term" value="P:glutathione metabolic process"/>
    <property type="evidence" value="ECO:0007669"/>
    <property type="project" value="TreeGrafter"/>
</dbReference>
<name>A0A1H2PTA1_9BURK</name>
<dbReference type="Gene3D" id="3.40.30.10">
    <property type="entry name" value="Glutaredoxin"/>
    <property type="match status" value="1"/>
</dbReference>
<dbReference type="Proteomes" id="UP000243719">
    <property type="component" value="Unassembled WGS sequence"/>
</dbReference>
<dbReference type="SFLD" id="SFLDG00358">
    <property type="entry name" value="Main_(cytGST)"/>
    <property type="match status" value="1"/>
</dbReference>
<dbReference type="PANTHER" id="PTHR42673">
    <property type="entry name" value="MALEYLACETOACETATE ISOMERASE"/>
    <property type="match status" value="1"/>
</dbReference>
<dbReference type="PROSITE" id="PS50404">
    <property type="entry name" value="GST_NTER"/>
    <property type="match status" value="1"/>
</dbReference>
<dbReference type="InterPro" id="IPR036249">
    <property type="entry name" value="Thioredoxin-like_sf"/>
</dbReference>
<accession>A0A1H2PTA1</accession>
<keyword evidence="2" id="KW-0808">Transferase</keyword>
<dbReference type="EMBL" id="FNLO01000011">
    <property type="protein sequence ID" value="SDV50329.1"/>
    <property type="molecule type" value="Genomic_DNA"/>
</dbReference>
<proteinExistence type="predicted"/>
<dbReference type="GO" id="GO:0004364">
    <property type="term" value="F:glutathione transferase activity"/>
    <property type="evidence" value="ECO:0007669"/>
    <property type="project" value="TreeGrafter"/>
</dbReference>
<evidence type="ECO:0000313" key="2">
    <source>
        <dbReference type="EMBL" id="SDV50329.1"/>
    </source>
</evidence>
<sequence>MELLIANKNYSSWSLRPWLVMRHFGLPFEERQVWLGQDDTAEQIAAVSPSGRVPCLVDGTSRVWDSLAIVETLAERFPQHPLWPRDADARAWARAVSAEMHSGFTALRQAMPMNVHATGFAGRVVPEEVRADIARIEALLAECLAASGGPFLFGDFSIADAMYAPVALRFETYRPTLSATTQAYVQRLLALPALQQWVEDARVEGHRLARYDVLP</sequence>
<dbReference type="AlphaFoldDB" id="A0A1H2PTA1"/>
<dbReference type="CDD" id="cd03043">
    <property type="entry name" value="GST_N_1"/>
    <property type="match status" value="1"/>
</dbReference>
<dbReference type="InterPro" id="IPR004045">
    <property type="entry name" value="Glutathione_S-Trfase_N"/>
</dbReference>
<organism evidence="2 3">
    <name type="scientific">Chitinasiproducens palmae</name>
    <dbReference type="NCBI Taxonomy" id="1770053"/>
    <lineage>
        <taxon>Bacteria</taxon>
        <taxon>Pseudomonadati</taxon>
        <taxon>Pseudomonadota</taxon>
        <taxon>Betaproteobacteria</taxon>
        <taxon>Burkholderiales</taxon>
        <taxon>Burkholderiaceae</taxon>
        <taxon>Chitinasiproducens</taxon>
    </lineage>
</organism>
<dbReference type="InterPro" id="IPR036282">
    <property type="entry name" value="Glutathione-S-Trfase_C_sf"/>
</dbReference>
<dbReference type="OrthoDB" id="9799538at2"/>
<dbReference type="STRING" id="1770053.SAMN05216551_111101"/>
<dbReference type="InterPro" id="IPR040079">
    <property type="entry name" value="Glutathione_S-Trfase"/>
</dbReference>
<dbReference type="Pfam" id="PF13409">
    <property type="entry name" value="GST_N_2"/>
    <property type="match status" value="1"/>
</dbReference>
<dbReference type="SUPFAM" id="SSF52833">
    <property type="entry name" value="Thioredoxin-like"/>
    <property type="match status" value="1"/>
</dbReference>
<keyword evidence="3" id="KW-1185">Reference proteome</keyword>
<protein>
    <submittedName>
        <fullName evidence="2">Glutathione S-transferase</fullName>
    </submittedName>
</protein>
<dbReference type="GO" id="GO:0016034">
    <property type="term" value="F:maleylacetoacetate isomerase activity"/>
    <property type="evidence" value="ECO:0007669"/>
    <property type="project" value="TreeGrafter"/>
</dbReference>
<dbReference type="Gene3D" id="1.20.1050.10">
    <property type="match status" value="1"/>
</dbReference>
<evidence type="ECO:0000259" key="1">
    <source>
        <dbReference type="PROSITE" id="PS50404"/>
    </source>
</evidence>
<dbReference type="GO" id="GO:0006559">
    <property type="term" value="P:L-phenylalanine catabolic process"/>
    <property type="evidence" value="ECO:0007669"/>
    <property type="project" value="TreeGrafter"/>
</dbReference>
<dbReference type="SFLD" id="SFLDS00019">
    <property type="entry name" value="Glutathione_Transferase_(cytos"/>
    <property type="match status" value="1"/>
</dbReference>
<feature type="domain" description="GST N-terminal" evidence="1">
    <location>
        <begin position="1"/>
        <end position="81"/>
    </location>
</feature>
<gene>
    <name evidence="2" type="ORF">SAMN05216551_111101</name>
</gene>